<dbReference type="RefSeq" id="WP_025816811.1">
    <property type="nucleotide sequence ID" value="NZ_BAIZ01000032.1"/>
</dbReference>
<proteinExistence type="predicted"/>
<accession>A0A318HVJ0</accession>
<organism evidence="1 2">
    <name type="scientific">Hoylesella shahii DSM 15611 = JCM 12083</name>
    <dbReference type="NCBI Taxonomy" id="1122991"/>
    <lineage>
        <taxon>Bacteria</taxon>
        <taxon>Pseudomonadati</taxon>
        <taxon>Bacteroidota</taxon>
        <taxon>Bacteroidia</taxon>
        <taxon>Bacteroidales</taxon>
        <taxon>Prevotellaceae</taxon>
        <taxon>Hoylesella</taxon>
    </lineage>
</organism>
<evidence type="ECO:0000313" key="1">
    <source>
        <dbReference type="EMBL" id="PXX22474.1"/>
    </source>
</evidence>
<dbReference type="Proteomes" id="UP000248314">
    <property type="component" value="Unassembled WGS sequence"/>
</dbReference>
<dbReference type="AlphaFoldDB" id="A0A318HVJ0"/>
<evidence type="ECO:0000313" key="2">
    <source>
        <dbReference type="Proteomes" id="UP000248314"/>
    </source>
</evidence>
<gene>
    <name evidence="1" type="ORF">EJ73_01235</name>
</gene>
<keyword evidence="2" id="KW-1185">Reference proteome</keyword>
<dbReference type="STRING" id="1122991.GCA_000613445_01020"/>
<name>A0A318HVJ0_9BACT</name>
<comment type="caution">
    <text evidence="1">The sequence shown here is derived from an EMBL/GenBank/DDBJ whole genome shotgun (WGS) entry which is preliminary data.</text>
</comment>
<protein>
    <submittedName>
        <fullName evidence="1">Uncharacterized protein</fullName>
    </submittedName>
</protein>
<dbReference type="OrthoDB" id="9256213at2"/>
<sequence>MKLNVELLETLKCELCNWKSFDEAQLQHKMRAFEKFPRAEYSTFYKPILTNECLMNSLVELGEAFFANSNLLSDVVSSMGYIIRRYGYVPSTTVFCLFTRAATNKKARYYVSLHLSSFPQFSTWAYRWDYLLSMPNIAPKKLSITNFHGEVKRLLHTKTQIPAEVVQHIADLLNAYVAKAALSDYSKTDYLNTICLLKRYLLH</sequence>
<reference evidence="1 2" key="1">
    <citation type="submission" date="2018-05" db="EMBL/GenBank/DDBJ databases">
        <title>Genomic Encyclopedia of Type Strains, Phase I: the one thousand microbial genomes (KMG-I) project.</title>
        <authorList>
            <person name="Kyrpides N."/>
        </authorList>
    </citation>
    <scope>NUCLEOTIDE SEQUENCE [LARGE SCALE GENOMIC DNA]</scope>
    <source>
        <strain evidence="1 2">DSM 15611</strain>
    </source>
</reference>
<dbReference type="EMBL" id="QJJX01000011">
    <property type="protein sequence ID" value="PXX22474.1"/>
    <property type="molecule type" value="Genomic_DNA"/>
</dbReference>